<proteinExistence type="predicted"/>
<dbReference type="EMBL" id="JXTB01000648">
    <property type="protein sequence ID" value="PON34670.1"/>
    <property type="molecule type" value="Genomic_DNA"/>
</dbReference>
<gene>
    <name evidence="1" type="ORF">PanWU01x14_342600</name>
</gene>
<dbReference type="Proteomes" id="UP000237105">
    <property type="component" value="Unassembled WGS sequence"/>
</dbReference>
<evidence type="ECO:0000313" key="2">
    <source>
        <dbReference type="Proteomes" id="UP000237105"/>
    </source>
</evidence>
<accession>A0A2P5ADQ4</accession>
<name>A0A2P5ADQ4_PARAD</name>
<comment type="caution">
    <text evidence="1">The sequence shown here is derived from an EMBL/GenBank/DDBJ whole genome shotgun (WGS) entry which is preliminary data.</text>
</comment>
<protein>
    <submittedName>
        <fullName evidence="1">Uncharacterized protein</fullName>
    </submittedName>
</protein>
<keyword evidence="2" id="KW-1185">Reference proteome</keyword>
<evidence type="ECO:0000313" key="1">
    <source>
        <dbReference type="EMBL" id="PON34670.1"/>
    </source>
</evidence>
<reference evidence="2" key="1">
    <citation type="submission" date="2016-06" db="EMBL/GenBank/DDBJ databases">
        <title>Parallel loss of symbiosis genes in relatives of nitrogen-fixing non-legume Parasponia.</title>
        <authorList>
            <person name="Van Velzen R."/>
            <person name="Holmer R."/>
            <person name="Bu F."/>
            <person name="Rutten L."/>
            <person name="Van Zeijl A."/>
            <person name="Liu W."/>
            <person name="Santuari L."/>
            <person name="Cao Q."/>
            <person name="Sharma T."/>
            <person name="Shen D."/>
            <person name="Roswanjaya Y."/>
            <person name="Wardhani T."/>
            <person name="Kalhor M.S."/>
            <person name="Jansen J."/>
            <person name="Van den Hoogen J."/>
            <person name="Gungor B."/>
            <person name="Hartog M."/>
            <person name="Hontelez J."/>
            <person name="Verver J."/>
            <person name="Yang W.-C."/>
            <person name="Schijlen E."/>
            <person name="Repin R."/>
            <person name="Schilthuizen M."/>
            <person name="Schranz E."/>
            <person name="Heidstra R."/>
            <person name="Miyata K."/>
            <person name="Fedorova E."/>
            <person name="Kohlen W."/>
            <person name="Bisseling T."/>
            <person name="Smit S."/>
            <person name="Geurts R."/>
        </authorList>
    </citation>
    <scope>NUCLEOTIDE SEQUENCE [LARGE SCALE GENOMIC DNA]</scope>
    <source>
        <strain evidence="2">cv. WU1-14</strain>
    </source>
</reference>
<sequence>MSERVVSTQSKEDTKIWIWHTQHAMIRIRQVNYLAGSRVVEMVFISCVVLLQQQARERVNYVKFSSRIGSGISSCRDKGVARRIWIETK</sequence>
<organism evidence="1 2">
    <name type="scientific">Parasponia andersonii</name>
    <name type="common">Sponia andersonii</name>
    <dbReference type="NCBI Taxonomy" id="3476"/>
    <lineage>
        <taxon>Eukaryota</taxon>
        <taxon>Viridiplantae</taxon>
        <taxon>Streptophyta</taxon>
        <taxon>Embryophyta</taxon>
        <taxon>Tracheophyta</taxon>
        <taxon>Spermatophyta</taxon>
        <taxon>Magnoliopsida</taxon>
        <taxon>eudicotyledons</taxon>
        <taxon>Gunneridae</taxon>
        <taxon>Pentapetalae</taxon>
        <taxon>rosids</taxon>
        <taxon>fabids</taxon>
        <taxon>Rosales</taxon>
        <taxon>Cannabaceae</taxon>
        <taxon>Parasponia</taxon>
    </lineage>
</organism>
<dbReference type="AlphaFoldDB" id="A0A2P5ADQ4"/>